<keyword evidence="3" id="KW-0472">Membrane</keyword>
<dbReference type="NCBIfam" id="NF033745">
    <property type="entry name" value="class_C_sortase"/>
    <property type="match status" value="1"/>
</dbReference>
<dbReference type="NCBIfam" id="TIGR01076">
    <property type="entry name" value="sortase_fam"/>
    <property type="match status" value="1"/>
</dbReference>
<dbReference type="EMBL" id="PNHP01000005">
    <property type="protein sequence ID" value="PMC81080.1"/>
    <property type="molecule type" value="Genomic_DNA"/>
</dbReference>
<comment type="caution">
    <text evidence="4">The sequence shown here is derived from an EMBL/GenBank/DDBJ whole genome shotgun (WGS) entry which is preliminary data.</text>
</comment>
<name>A0A2N6UHQ7_9FIRM</name>
<evidence type="ECO:0000256" key="3">
    <source>
        <dbReference type="SAM" id="Phobius"/>
    </source>
</evidence>
<sequence length="279" mass="32003">MNKNSAKKKSKIIGYILILLGLLTLAFPFSRRIYSNIENKSQIEKVIKAQKEDKQFDQIEKKAQEYNEIVKNSDISMVDPFTSKNLGSVNILENQDDIFAYLQIPKLDKNIPIYLNASYNHLAWGLGQVSGTSVPIGGESTRSVLAGHRGWWGDTMLLYADDLVKGDMIYVKRSDKVLKYSVCSKEVIGPYDWEKLKVIEGEDIITLLTCHPFIWPRPNRLLINAKRVEDKNEDPKDQIQKTEISKKVKRTNYAYIGFLLIDLILIILVIKNLIKTIRK</sequence>
<dbReference type="Gene3D" id="2.40.260.10">
    <property type="entry name" value="Sortase"/>
    <property type="match status" value="1"/>
</dbReference>
<keyword evidence="3" id="KW-1133">Transmembrane helix</keyword>
<dbReference type="AlphaFoldDB" id="A0A2N6UHQ7"/>
<feature type="active site" description="Proton donor/acceptor" evidence="2">
    <location>
        <position position="148"/>
    </location>
</feature>
<dbReference type="SUPFAM" id="SSF63817">
    <property type="entry name" value="Sortase"/>
    <property type="match status" value="1"/>
</dbReference>
<dbReference type="InterPro" id="IPR042002">
    <property type="entry name" value="Sortase_C"/>
</dbReference>
<dbReference type="InterPro" id="IPR005754">
    <property type="entry name" value="Sortase"/>
</dbReference>
<keyword evidence="3" id="KW-0812">Transmembrane</keyword>
<dbReference type="InterPro" id="IPR023365">
    <property type="entry name" value="Sortase_dom-sf"/>
</dbReference>
<feature type="active site" description="Acyl-thioester intermediate" evidence="2">
    <location>
        <position position="210"/>
    </location>
</feature>
<feature type="transmembrane region" description="Helical" evidence="3">
    <location>
        <begin position="253"/>
        <end position="274"/>
    </location>
</feature>
<keyword evidence="1" id="KW-0378">Hydrolase</keyword>
<evidence type="ECO:0000313" key="4">
    <source>
        <dbReference type="EMBL" id="PMC81080.1"/>
    </source>
</evidence>
<dbReference type="RefSeq" id="WP_102198371.1">
    <property type="nucleotide sequence ID" value="NZ_CAUPDS010000004.1"/>
</dbReference>
<accession>A0A2N6UHQ7</accession>
<gene>
    <name evidence="4" type="ORF">CJ192_07735</name>
</gene>
<evidence type="ECO:0000313" key="5">
    <source>
        <dbReference type="Proteomes" id="UP000235658"/>
    </source>
</evidence>
<evidence type="ECO:0000256" key="1">
    <source>
        <dbReference type="ARBA" id="ARBA00022801"/>
    </source>
</evidence>
<dbReference type="GO" id="GO:0016787">
    <property type="term" value="F:hydrolase activity"/>
    <property type="evidence" value="ECO:0007669"/>
    <property type="project" value="UniProtKB-KW"/>
</dbReference>
<dbReference type="Pfam" id="PF04203">
    <property type="entry name" value="Sortase"/>
    <property type="match status" value="1"/>
</dbReference>
<proteinExistence type="predicted"/>
<feature type="transmembrane region" description="Helical" evidence="3">
    <location>
        <begin position="12"/>
        <end position="30"/>
    </location>
</feature>
<dbReference type="Proteomes" id="UP000235658">
    <property type="component" value="Unassembled WGS sequence"/>
</dbReference>
<reference evidence="4 5" key="1">
    <citation type="submission" date="2017-09" db="EMBL/GenBank/DDBJ databases">
        <title>Bacterial strain isolated from the female urinary microbiota.</title>
        <authorList>
            <person name="Thomas-White K."/>
            <person name="Kumar N."/>
            <person name="Forster S."/>
            <person name="Putonti C."/>
            <person name="Lawley T."/>
            <person name="Wolfe A.J."/>
        </authorList>
    </citation>
    <scope>NUCLEOTIDE SEQUENCE [LARGE SCALE GENOMIC DNA]</scope>
    <source>
        <strain evidence="4 5">UMB0204</strain>
    </source>
</reference>
<dbReference type="CDD" id="cd05827">
    <property type="entry name" value="Sortase_C"/>
    <property type="match status" value="1"/>
</dbReference>
<protein>
    <submittedName>
        <fullName evidence="4">Class C sortase</fullName>
    </submittedName>
</protein>
<organism evidence="4 5">
    <name type="scientific">Anaerococcus hydrogenalis</name>
    <dbReference type="NCBI Taxonomy" id="33029"/>
    <lineage>
        <taxon>Bacteria</taxon>
        <taxon>Bacillati</taxon>
        <taxon>Bacillota</taxon>
        <taxon>Tissierellia</taxon>
        <taxon>Tissierellales</taxon>
        <taxon>Peptoniphilaceae</taxon>
        <taxon>Anaerococcus</taxon>
    </lineage>
</organism>
<dbReference type="GeneID" id="84579073"/>
<evidence type="ECO:0000256" key="2">
    <source>
        <dbReference type="PIRSR" id="PIRSR605754-1"/>
    </source>
</evidence>